<comment type="caution">
    <text evidence="10">The sequence shown here is derived from an EMBL/GenBank/DDBJ whole genome shotgun (WGS) entry which is preliminary data.</text>
</comment>
<dbReference type="OrthoDB" id="47494at2759"/>
<dbReference type="STRING" id="113226.A0A139ITG5"/>
<dbReference type="Proteomes" id="UP000073492">
    <property type="component" value="Unassembled WGS sequence"/>
</dbReference>
<keyword evidence="7" id="KW-0503">Monooxygenase</keyword>
<proteinExistence type="inferred from homology"/>
<dbReference type="Gene3D" id="3.50.50.60">
    <property type="entry name" value="FAD/NAD(P)-binding domain"/>
    <property type="match status" value="1"/>
</dbReference>
<dbReference type="InterPro" id="IPR002938">
    <property type="entry name" value="FAD-bd"/>
</dbReference>
<evidence type="ECO:0000256" key="4">
    <source>
        <dbReference type="ARBA" id="ARBA00022630"/>
    </source>
</evidence>
<sequence length="403" mass="44589">MSQAEDHDNARKTMPRPSITIIGAGISGLTLARTLLTKHGIKARIVEKAGKSVNRHDYGITLHASAYTRLLGILKVDEQGFKKRVAVDAGIGGTGKMVMRRGSGGSSSSGDDDDESFRANRSRLEEMLGEGLDVEWESEVEDVRVEEGGKKIVVAAVKDGDGLIKQQEEESDMVVGADGAHSKVRRRFAAEVDFKTLPFAVYNGRRMVRHEDWEAKRINALLEGKVVEQKVGKAIFQVSLNDCSREELSVSYTYSRPARTKEEDALFRPERPKHAAREMPEELFSEIGEVRGKLEEAFRTVFDPNLMRTDRLLNWLMRTARVDRQKLREAADQGVALLGDSAHAQPILGGMGANEAIEDAIHLAAALEKGSRDSMKQYVNERYGVWEVGLAASEQATSKLVKL</sequence>
<evidence type="ECO:0000256" key="3">
    <source>
        <dbReference type="ARBA" id="ARBA00007992"/>
    </source>
</evidence>
<feature type="domain" description="FAD-binding" evidence="9">
    <location>
        <begin position="19"/>
        <end position="383"/>
    </location>
</feature>
<evidence type="ECO:0000256" key="7">
    <source>
        <dbReference type="ARBA" id="ARBA00023033"/>
    </source>
</evidence>
<comment type="cofactor">
    <cofactor evidence="1">
        <name>FAD</name>
        <dbReference type="ChEBI" id="CHEBI:57692"/>
    </cofactor>
</comment>
<dbReference type="AlphaFoldDB" id="A0A139ITG5"/>
<dbReference type="PRINTS" id="PR00420">
    <property type="entry name" value="RNGMNOXGNASE"/>
</dbReference>
<dbReference type="InterPro" id="IPR036188">
    <property type="entry name" value="FAD/NAD-bd_sf"/>
</dbReference>
<keyword evidence="6" id="KW-0560">Oxidoreductase</keyword>
<comment type="similarity">
    <text evidence="3">Belongs to the paxM FAD-dependent monooxygenase family.</text>
</comment>
<dbReference type="Pfam" id="PF01494">
    <property type="entry name" value="FAD_binding_3"/>
    <property type="match status" value="1"/>
</dbReference>
<keyword evidence="4" id="KW-0285">Flavoprotein</keyword>
<name>A0A139ITG5_9PEZI</name>
<dbReference type="PANTHER" id="PTHR47178">
    <property type="entry name" value="MONOOXYGENASE, FAD-BINDING"/>
    <property type="match status" value="1"/>
</dbReference>
<comment type="pathway">
    <text evidence="2">Secondary metabolite biosynthesis.</text>
</comment>
<evidence type="ECO:0000256" key="5">
    <source>
        <dbReference type="ARBA" id="ARBA00022827"/>
    </source>
</evidence>
<dbReference type="GO" id="GO:0071949">
    <property type="term" value="F:FAD binding"/>
    <property type="evidence" value="ECO:0007669"/>
    <property type="project" value="InterPro"/>
</dbReference>
<dbReference type="GO" id="GO:0004497">
    <property type="term" value="F:monooxygenase activity"/>
    <property type="evidence" value="ECO:0007669"/>
    <property type="project" value="UniProtKB-KW"/>
</dbReference>
<evidence type="ECO:0000256" key="8">
    <source>
        <dbReference type="SAM" id="MobiDB-lite"/>
    </source>
</evidence>
<evidence type="ECO:0000259" key="9">
    <source>
        <dbReference type="Pfam" id="PF01494"/>
    </source>
</evidence>
<dbReference type="PANTHER" id="PTHR47178:SF4">
    <property type="entry name" value="FAD-DEPENDENT MONOOXYGENASE APTC"/>
    <property type="match status" value="1"/>
</dbReference>
<dbReference type="EMBL" id="LFZO01000012">
    <property type="protein sequence ID" value="KXT18013.1"/>
    <property type="molecule type" value="Genomic_DNA"/>
</dbReference>
<feature type="region of interest" description="Disordered" evidence="8">
    <location>
        <begin position="96"/>
        <end position="117"/>
    </location>
</feature>
<evidence type="ECO:0000256" key="2">
    <source>
        <dbReference type="ARBA" id="ARBA00005179"/>
    </source>
</evidence>
<dbReference type="SUPFAM" id="SSF51905">
    <property type="entry name" value="FAD/NAD(P)-binding domain"/>
    <property type="match status" value="1"/>
</dbReference>
<evidence type="ECO:0000256" key="6">
    <source>
        <dbReference type="ARBA" id="ARBA00023002"/>
    </source>
</evidence>
<gene>
    <name evidence="10" type="ORF">AC579_9603</name>
</gene>
<keyword evidence="5" id="KW-0274">FAD</keyword>
<accession>A0A139ITG5</accession>
<keyword evidence="11" id="KW-1185">Reference proteome</keyword>
<reference evidence="10 11" key="1">
    <citation type="submission" date="2015-07" db="EMBL/GenBank/DDBJ databases">
        <title>Comparative genomics of the Sigatoka disease complex on banana suggests a link between parallel evolutionary changes in Pseudocercospora fijiensis and Pseudocercospora eumusae and increased virulence on the banana host.</title>
        <authorList>
            <person name="Chang T.-C."/>
            <person name="Salvucci A."/>
            <person name="Crous P.W."/>
            <person name="Stergiopoulos I."/>
        </authorList>
    </citation>
    <scope>NUCLEOTIDE SEQUENCE [LARGE SCALE GENOMIC DNA]</scope>
    <source>
        <strain evidence="10 11">CBS 116634</strain>
    </source>
</reference>
<protein>
    <recommendedName>
        <fullName evidence="9">FAD-binding domain-containing protein</fullName>
    </recommendedName>
</protein>
<evidence type="ECO:0000256" key="1">
    <source>
        <dbReference type="ARBA" id="ARBA00001974"/>
    </source>
</evidence>
<evidence type="ECO:0000313" key="11">
    <source>
        <dbReference type="Proteomes" id="UP000073492"/>
    </source>
</evidence>
<evidence type="ECO:0000313" key="10">
    <source>
        <dbReference type="EMBL" id="KXT18013.1"/>
    </source>
</evidence>
<organism evidence="10 11">
    <name type="scientific">Pseudocercospora musae</name>
    <dbReference type="NCBI Taxonomy" id="113226"/>
    <lineage>
        <taxon>Eukaryota</taxon>
        <taxon>Fungi</taxon>
        <taxon>Dikarya</taxon>
        <taxon>Ascomycota</taxon>
        <taxon>Pezizomycotina</taxon>
        <taxon>Dothideomycetes</taxon>
        <taxon>Dothideomycetidae</taxon>
        <taxon>Mycosphaerellales</taxon>
        <taxon>Mycosphaerellaceae</taxon>
        <taxon>Pseudocercospora</taxon>
    </lineage>
</organism>